<dbReference type="GO" id="GO:0005524">
    <property type="term" value="F:ATP binding"/>
    <property type="evidence" value="ECO:0007669"/>
    <property type="project" value="UniProtKB-KW"/>
</dbReference>
<dbReference type="PANTHER" id="PTHR43534">
    <property type="entry name" value="MIND SUPERFAMILY P-LOOP ATPASE CONTAINING AN INSERTED FERREDOXIN DOMAIN"/>
    <property type="match status" value="1"/>
</dbReference>
<evidence type="ECO:0000259" key="4">
    <source>
        <dbReference type="PROSITE" id="PS51379"/>
    </source>
</evidence>
<reference evidence="5 6" key="1">
    <citation type="submission" date="2021-10" db="EMBL/GenBank/DDBJ databases">
        <authorList>
            <person name="Grouzdev D.S."/>
            <person name="Pantiukh K.S."/>
            <person name="Krutkina M.S."/>
        </authorList>
    </citation>
    <scope>NUCLEOTIDE SEQUENCE [LARGE SCALE GENOMIC DNA]</scope>
    <source>
        <strain evidence="5 6">Z-7514</strain>
    </source>
</reference>
<dbReference type="SUPFAM" id="SSF54862">
    <property type="entry name" value="4Fe-4S ferredoxins"/>
    <property type="match status" value="1"/>
</dbReference>
<dbReference type="Pfam" id="PF00037">
    <property type="entry name" value="Fer4"/>
    <property type="match status" value="2"/>
</dbReference>
<keyword evidence="3" id="KW-0411">Iron-sulfur</keyword>
<dbReference type="GO" id="GO:0051536">
    <property type="term" value="F:iron-sulfur cluster binding"/>
    <property type="evidence" value="ECO:0007669"/>
    <property type="project" value="UniProtKB-KW"/>
</dbReference>
<dbReference type="InterPro" id="IPR002586">
    <property type="entry name" value="CobQ/CobB/MinD/ParA_Nub-bd_dom"/>
</dbReference>
<keyword evidence="6" id="KW-1185">Reference proteome</keyword>
<dbReference type="RefSeq" id="WP_229346238.1">
    <property type="nucleotide sequence ID" value="NZ_JAJFAT010000013.1"/>
</dbReference>
<evidence type="ECO:0000256" key="1">
    <source>
        <dbReference type="ARBA" id="ARBA00022723"/>
    </source>
</evidence>
<evidence type="ECO:0000313" key="5">
    <source>
        <dbReference type="EMBL" id="MCC3145536.1"/>
    </source>
</evidence>
<dbReference type="Proteomes" id="UP001199296">
    <property type="component" value="Unassembled WGS sequence"/>
</dbReference>
<dbReference type="PROSITE" id="PS51379">
    <property type="entry name" value="4FE4S_FER_2"/>
    <property type="match status" value="2"/>
</dbReference>
<evidence type="ECO:0000256" key="2">
    <source>
        <dbReference type="ARBA" id="ARBA00023004"/>
    </source>
</evidence>
<protein>
    <submittedName>
        <fullName evidence="5">ATP-binding protein</fullName>
    </submittedName>
</protein>
<dbReference type="SUPFAM" id="SSF52540">
    <property type="entry name" value="P-loop containing nucleoside triphosphate hydrolases"/>
    <property type="match status" value="1"/>
</dbReference>
<sequence>MKEITVISGKGGTGKTTFTANLASLLDNLVLADCDVDAPNLHLLLKIENNQAESYKGAKLAVKNQDLCINCAKCYDYCRFKAITAETFEIKDLKCEGCGVCVEVCPTEALRLEEIETGTVYQAISDLGDIIHARLIPGADTSGKLVSEVKKKASELAEKKKKDWILIDGSPGIGCPVIASLNGSDMAVLVTEATLSGFSDLKRVIEVVNHFKIPAGLVINKYDLNTEISQKIENYCQDLGIETLTKIPYSRVIVESLKKGELFVNNDQDLRNKMLKVKLKIKETLEVR</sequence>
<dbReference type="PANTHER" id="PTHR43534:SF1">
    <property type="entry name" value="4FE-4S CLUSTER CONTAINING PARA FAMILY ATPASE PROTEIN"/>
    <property type="match status" value="1"/>
</dbReference>
<dbReference type="Pfam" id="PF01656">
    <property type="entry name" value="CbiA"/>
    <property type="match status" value="1"/>
</dbReference>
<keyword evidence="2" id="KW-0408">Iron</keyword>
<dbReference type="InterPro" id="IPR017896">
    <property type="entry name" value="4Fe4S_Fe-S-bd"/>
</dbReference>
<dbReference type="InterPro" id="IPR027417">
    <property type="entry name" value="P-loop_NTPase"/>
</dbReference>
<dbReference type="AlphaFoldDB" id="A0AAW4X154"/>
<evidence type="ECO:0000313" key="6">
    <source>
        <dbReference type="Proteomes" id="UP001199296"/>
    </source>
</evidence>
<dbReference type="GO" id="GO:0046872">
    <property type="term" value="F:metal ion binding"/>
    <property type="evidence" value="ECO:0007669"/>
    <property type="project" value="UniProtKB-KW"/>
</dbReference>
<proteinExistence type="predicted"/>
<accession>A0AAW4X154</accession>
<name>A0AAW4X154_9FIRM</name>
<feature type="domain" description="4Fe-4S ferredoxin-type" evidence="4">
    <location>
        <begin position="86"/>
        <end position="115"/>
    </location>
</feature>
<gene>
    <name evidence="5" type="ORF">LJ207_09395</name>
</gene>
<dbReference type="InterPro" id="IPR017900">
    <property type="entry name" value="4Fe4S_Fe_S_CS"/>
</dbReference>
<dbReference type="EMBL" id="JAJFAT010000013">
    <property type="protein sequence ID" value="MCC3145536.1"/>
    <property type="molecule type" value="Genomic_DNA"/>
</dbReference>
<organism evidence="5 6">
    <name type="scientific">Halanaerobium polyolivorans</name>
    <dbReference type="NCBI Taxonomy" id="2886943"/>
    <lineage>
        <taxon>Bacteria</taxon>
        <taxon>Bacillati</taxon>
        <taxon>Bacillota</taxon>
        <taxon>Clostridia</taxon>
        <taxon>Halanaerobiales</taxon>
        <taxon>Halanaerobiaceae</taxon>
        <taxon>Halanaerobium</taxon>
    </lineage>
</organism>
<keyword evidence="5" id="KW-0067">ATP-binding</keyword>
<comment type="caution">
    <text evidence="5">The sequence shown here is derived from an EMBL/GenBank/DDBJ whole genome shotgun (WGS) entry which is preliminary data.</text>
</comment>
<evidence type="ECO:0000256" key="3">
    <source>
        <dbReference type="ARBA" id="ARBA00023014"/>
    </source>
</evidence>
<dbReference type="Gene3D" id="3.30.70.20">
    <property type="match status" value="1"/>
</dbReference>
<dbReference type="PROSITE" id="PS00198">
    <property type="entry name" value="4FE4S_FER_1"/>
    <property type="match status" value="1"/>
</dbReference>
<dbReference type="CDD" id="cd03110">
    <property type="entry name" value="SIMIBI_bact_arch"/>
    <property type="match status" value="1"/>
</dbReference>
<dbReference type="Gene3D" id="3.40.50.300">
    <property type="entry name" value="P-loop containing nucleotide triphosphate hydrolases"/>
    <property type="match status" value="1"/>
</dbReference>
<keyword evidence="5" id="KW-0547">Nucleotide-binding</keyword>
<keyword evidence="1" id="KW-0479">Metal-binding</keyword>
<feature type="domain" description="4Fe-4S ferredoxin-type" evidence="4">
    <location>
        <begin position="58"/>
        <end position="84"/>
    </location>
</feature>